<reference evidence="1" key="1">
    <citation type="submission" date="2019-08" db="EMBL/GenBank/DDBJ databases">
        <authorList>
            <person name="Kucharzyk K."/>
            <person name="Murdoch R.W."/>
            <person name="Higgins S."/>
            <person name="Loffler F."/>
        </authorList>
    </citation>
    <scope>NUCLEOTIDE SEQUENCE</scope>
</reference>
<keyword evidence="1" id="KW-0436">Ligase</keyword>
<proteinExistence type="predicted"/>
<dbReference type="SUPFAM" id="SSF56042">
    <property type="entry name" value="PurM C-terminal domain-like"/>
    <property type="match status" value="1"/>
</dbReference>
<gene>
    <name evidence="1" type="primary">purL_23</name>
    <name evidence="1" type="ORF">SDC9_72079</name>
</gene>
<name>A0A644YGF7_9ZZZZ</name>
<evidence type="ECO:0000313" key="1">
    <source>
        <dbReference type="EMBL" id="MPM25583.1"/>
    </source>
</evidence>
<comment type="caution">
    <text evidence="1">The sequence shown here is derived from an EMBL/GenBank/DDBJ whole genome shotgun (WGS) entry which is preliminary data.</text>
</comment>
<organism evidence="1">
    <name type="scientific">bioreactor metagenome</name>
    <dbReference type="NCBI Taxonomy" id="1076179"/>
    <lineage>
        <taxon>unclassified sequences</taxon>
        <taxon>metagenomes</taxon>
        <taxon>ecological metagenomes</taxon>
    </lineage>
</organism>
<accession>A0A644YGF7</accession>
<dbReference type="EC" id="6.3.5.3" evidence="1"/>
<sequence length="188" mass="21231">MNDNFKKQIENMEDLVEIGNLISESTELRERIAKYAKKPVDSQFEKEGHPIQMNFVKKSDTIYLLGEYKKHLKDKSSILEILYDAISQNLVTSAHSLEKSGLFCGLIEACSIKKLGFDITGDAEISDKEFLFKDKNSAILVSVSADKEGPFVDFFFNNSIPLTLLGHVTKGELRMDDTSFGYISDFIN</sequence>
<dbReference type="InterPro" id="IPR036676">
    <property type="entry name" value="PurM-like_C_sf"/>
</dbReference>
<dbReference type="Gene3D" id="3.90.650.10">
    <property type="entry name" value="PurM-like C-terminal domain"/>
    <property type="match status" value="1"/>
</dbReference>
<dbReference type="AlphaFoldDB" id="A0A644YGF7"/>
<dbReference type="GO" id="GO:0004642">
    <property type="term" value="F:phosphoribosylformylglycinamidine synthase activity"/>
    <property type="evidence" value="ECO:0007669"/>
    <property type="project" value="UniProtKB-EC"/>
</dbReference>
<protein>
    <submittedName>
        <fullName evidence="1">Phosphoribosylformylglycinamidine synthase subunit PurL</fullName>
        <ecNumber evidence="1">6.3.5.3</ecNumber>
    </submittedName>
</protein>
<dbReference type="EMBL" id="VSSQ01004530">
    <property type="protein sequence ID" value="MPM25583.1"/>
    <property type="molecule type" value="Genomic_DNA"/>
</dbReference>